<evidence type="ECO:0000313" key="5">
    <source>
        <dbReference type="Proteomes" id="UP000069940"/>
    </source>
</evidence>
<feature type="domain" description="Integrase catalytic" evidence="3">
    <location>
        <begin position="176"/>
        <end position="328"/>
    </location>
</feature>
<evidence type="ECO:0000259" key="3">
    <source>
        <dbReference type="PROSITE" id="PS50994"/>
    </source>
</evidence>
<organism evidence="4 5">
    <name type="scientific">Aedes albopictus</name>
    <name type="common">Asian tiger mosquito</name>
    <name type="synonym">Stegomyia albopicta</name>
    <dbReference type="NCBI Taxonomy" id="7160"/>
    <lineage>
        <taxon>Eukaryota</taxon>
        <taxon>Metazoa</taxon>
        <taxon>Ecdysozoa</taxon>
        <taxon>Arthropoda</taxon>
        <taxon>Hexapoda</taxon>
        <taxon>Insecta</taxon>
        <taxon>Pterygota</taxon>
        <taxon>Neoptera</taxon>
        <taxon>Endopterygota</taxon>
        <taxon>Diptera</taxon>
        <taxon>Nematocera</taxon>
        <taxon>Culicoidea</taxon>
        <taxon>Culicidae</taxon>
        <taxon>Culicinae</taxon>
        <taxon>Aedini</taxon>
        <taxon>Aedes</taxon>
        <taxon>Stegomyia</taxon>
    </lineage>
</organism>
<dbReference type="PANTHER" id="PTHR37984:SF11">
    <property type="entry name" value="INTEGRASE CATALYTIC DOMAIN-CONTAINING PROTEIN"/>
    <property type="match status" value="1"/>
</dbReference>
<keyword evidence="5" id="KW-1185">Reference proteome</keyword>
<dbReference type="EnsemblMetazoa" id="AALFPA23_017638.R25847">
    <property type="protein sequence ID" value="AALFPA23_017638.P25847"/>
    <property type="gene ID" value="AALFPA23_017638"/>
</dbReference>
<feature type="region of interest" description="Disordered" evidence="2">
    <location>
        <begin position="334"/>
        <end position="358"/>
    </location>
</feature>
<evidence type="ECO:0000256" key="1">
    <source>
        <dbReference type="ARBA" id="ARBA00012493"/>
    </source>
</evidence>
<feature type="region of interest" description="Disordered" evidence="2">
    <location>
        <begin position="459"/>
        <end position="486"/>
    </location>
</feature>
<dbReference type="EC" id="2.7.7.49" evidence="1"/>
<dbReference type="InterPro" id="IPR050951">
    <property type="entry name" value="Retrovirus_Pol_polyprotein"/>
</dbReference>
<dbReference type="InterPro" id="IPR012337">
    <property type="entry name" value="RNaseH-like_sf"/>
</dbReference>
<dbReference type="PROSITE" id="PS50994">
    <property type="entry name" value="INTEGRASE"/>
    <property type="match status" value="1"/>
</dbReference>
<sequence length="504" mass="58013">MYDYSVIYEPGKSNIADPLSRLCREIPECYGSYDEESERIVRMVSTDVCPVAVSLMEIVEATRNDIELSELIRWLPYPKKRWPKTRMRYKPIASDLSTDGGIVLKNKKIIVPKSLQMHILKLAHEPHLGIVAMKKRLREKVWWVRIDFMVENFVKGCNGCLLVSQPETEPMVRTPLPAGPWQKLALDFTEVTNGIHLLVVVDYFTRFPEIEIMTIITAKATIFKLRTIFARFGFPCEVICDNGPPFGSEEFVGFCEASGINLKHSVPYAPFLNGLVERYNRTLLKSVKISVAQGRDWKSDLYDFLLAYRNTPHSITNETPVKLMFGHNLKDKLPDYSDSTEQGSRTNMMKTDTDKKEKGRIYGDNRRRAKHSTIDIGDHVVVKNFLKRSKLTPTFDPQPYIVTKKNGTRLTVKNLQTGMEYDRHINHTKRLTCSSPFFNLEQSTLVFDEMVNPDQITSRNYPAQAKDGASADSTSTGPVRTRRHREARKPEYFKDYLLYKCDRM</sequence>
<dbReference type="Pfam" id="PF17921">
    <property type="entry name" value="Integrase_H2C2"/>
    <property type="match status" value="1"/>
</dbReference>
<reference evidence="5" key="1">
    <citation type="journal article" date="2015" name="Proc. Natl. Acad. Sci. U.S.A.">
        <title>Genome sequence of the Asian Tiger mosquito, Aedes albopictus, reveals insights into its biology, genetics, and evolution.</title>
        <authorList>
            <person name="Chen X.G."/>
            <person name="Jiang X."/>
            <person name="Gu J."/>
            <person name="Xu M."/>
            <person name="Wu Y."/>
            <person name="Deng Y."/>
            <person name="Zhang C."/>
            <person name="Bonizzoni M."/>
            <person name="Dermauw W."/>
            <person name="Vontas J."/>
            <person name="Armbruster P."/>
            <person name="Huang X."/>
            <person name="Yang Y."/>
            <person name="Zhang H."/>
            <person name="He W."/>
            <person name="Peng H."/>
            <person name="Liu Y."/>
            <person name="Wu K."/>
            <person name="Chen J."/>
            <person name="Lirakis M."/>
            <person name="Topalis P."/>
            <person name="Van Leeuwen T."/>
            <person name="Hall A.B."/>
            <person name="Jiang X."/>
            <person name="Thorpe C."/>
            <person name="Mueller R.L."/>
            <person name="Sun C."/>
            <person name="Waterhouse R.M."/>
            <person name="Yan G."/>
            <person name="Tu Z.J."/>
            <person name="Fang X."/>
            <person name="James A.A."/>
        </authorList>
    </citation>
    <scope>NUCLEOTIDE SEQUENCE [LARGE SCALE GENOMIC DNA]</scope>
    <source>
        <strain evidence="5">Foshan</strain>
    </source>
</reference>
<dbReference type="InterPro" id="IPR041588">
    <property type="entry name" value="Integrase_H2C2"/>
</dbReference>
<evidence type="ECO:0000313" key="4">
    <source>
        <dbReference type="EnsemblMetazoa" id="AALFPA23_017638.P25847"/>
    </source>
</evidence>
<dbReference type="Pfam" id="PF00665">
    <property type="entry name" value="rve"/>
    <property type="match status" value="1"/>
</dbReference>
<name>A0ABM1ZED3_AEDAL</name>
<proteinExistence type="predicted"/>
<evidence type="ECO:0000256" key="2">
    <source>
        <dbReference type="SAM" id="MobiDB-lite"/>
    </source>
</evidence>
<dbReference type="Proteomes" id="UP000069940">
    <property type="component" value="Unassembled WGS sequence"/>
</dbReference>
<dbReference type="PANTHER" id="PTHR37984">
    <property type="entry name" value="PROTEIN CBG26694"/>
    <property type="match status" value="1"/>
</dbReference>
<dbReference type="GeneID" id="134284815"/>
<dbReference type="RefSeq" id="XP_062700091.1">
    <property type="nucleotide sequence ID" value="XM_062844107.1"/>
</dbReference>
<dbReference type="InterPro" id="IPR036397">
    <property type="entry name" value="RNaseH_sf"/>
</dbReference>
<reference evidence="4" key="2">
    <citation type="submission" date="2025-05" db="UniProtKB">
        <authorList>
            <consortium name="EnsemblMetazoa"/>
        </authorList>
    </citation>
    <scope>IDENTIFICATION</scope>
    <source>
        <strain evidence="4">Foshan</strain>
    </source>
</reference>
<feature type="compositionally biased region" description="Polar residues" evidence="2">
    <location>
        <begin position="337"/>
        <end position="350"/>
    </location>
</feature>
<protein>
    <recommendedName>
        <fullName evidence="1">RNA-directed DNA polymerase</fullName>
        <ecNumber evidence="1">2.7.7.49</ecNumber>
    </recommendedName>
</protein>
<accession>A0ABM1ZED3</accession>
<dbReference type="Gene3D" id="1.10.340.70">
    <property type="match status" value="1"/>
</dbReference>
<dbReference type="InterPro" id="IPR001584">
    <property type="entry name" value="Integrase_cat-core"/>
</dbReference>
<dbReference type="Gene3D" id="3.30.420.10">
    <property type="entry name" value="Ribonuclease H-like superfamily/Ribonuclease H"/>
    <property type="match status" value="1"/>
</dbReference>
<dbReference type="SUPFAM" id="SSF53098">
    <property type="entry name" value="Ribonuclease H-like"/>
    <property type="match status" value="1"/>
</dbReference>